<keyword evidence="2" id="KW-1133">Transmembrane helix</keyword>
<gene>
    <name evidence="3" type="ORF">CAAN4_C08174</name>
</gene>
<evidence type="ECO:0000313" key="4">
    <source>
        <dbReference type="Proteomes" id="UP001497600"/>
    </source>
</evidence>
<protein>
    <submittedName>
        <fullName evidence="3">Uncharacterized protein</fullName>
    </submittedName>
</protein>
<dbReference type="EMBL" id="OZ004255">
    <property type="protein sequence ID" value="CAK7900618.1"/>
    <property type="molecule type" value="Genomic_DNA"/>
</dbReference>
<keyword evidence="2" id="KW-0812">Transmembrane</keyword>
<keyword evidence="4" id="KW-1185">Reference proteome</keyword>
<feature type="region of interest" description="Disordered" evidence="1">
    <location>
        <begin position="1"/>
        <end position="32"/>
    </location>
</feature>
<accession>A0ABP0EAI4</accession>
<evidence type="ECO:0000256" key="1">
    <source>
        <dbReference type="SAM" id="MobiDB-lite"/>
    </source>
</evidence>
<sequence length="109" mass="12515">MKKVADVEALPLSSHTTNSEGLLSEKYGRKQQKEVPRGVQTAGLLSFLSMFVCMLSHLIVQIASYNGYTFDGALFWTMRLFWISFYAFITTLLLIRYRDELHMATPICR</sequence>
<evidence type="ECO:0000256" key="2">
    <source>
        <dbReference type="SAM" id="Phobius"/>
    </source>
</evidence>
<dbReference type="Proteomes" id="UP001497600">
    <property type="component" value="Chromosome C"/>
</dbReference>
<organism evidence="3 4">
    <name type="scientific">[Candida] anglica</name>
    <dbReference type="NCBI Taxonomy" id="148631"/>
    <lineage>
        <taxon>Eukaryota</taxon>
        <taxon>Fungi</taxon>
        <taxon>Dikarya</taxon>
        <taxon>Ascomycota</taxon>
        <taxon>Saccharomycotina</taxon>
        <taxon>Pichiomycetes</taxon>
        <taxon>Debaryomycetaceae</taxon>
        <taxon>Kurtzmaniella</taxon>
    </lineage>
</organism>
<evidence type="ECO:0000313" key="3">
    <source>
        <dbReference type="EMBL" id="CAK7900618.1"/>
    </source>
</evidence>
<feature type="transmembrane region" description="Helical" evidence="2">
    <location>
        <begin position="39"/>
        <end position="62"/>
    </location>
</feature>
<feature type="transmembrane region" description="Helical" evidence="2">
    <location>
        <begin position="74"/>
        <end position="95"/>
    </location>
</feature>
<proteinExistence type="predicted"/>
<keyword evidence="2" id="KW-0472">Membrane</keyword>
<name>A0ABP0EAI4_9ASCO</name>
<reference evidence="3 4" key="1">
    <citation type="submission" date="2024-01" db="EMBL/GenBank/DDBJ databases">
        <authorList>
            <consortium name="Genoscope - CEA"/>
            <person name="William W."/>
        </authorList>
    </citation>
    <scope>NUCLEOTIDE SEQUENCE [LARGE SCALE GENOMIC DNA]</scope>
    <source>
        <strain evidence="3 4">29B2s-10</strain>
    </source>
</reference>